<dbReference type="CDD" id="cd22435">
    <property type="entry name" value="KH-I_NOVA_rpt1"/>
    <property type="match status" value="1"/>
</dbReference>
<dbReference type="PANTHER" id="PTHR10288">
    <property type="entry name" value="KH DOMAIN CONTAINING RNA BINDING PROTEIN"/>
    <property type="match status" value="1"/>
</dbReference>
<feature type="domain" description="K Homology" evidence="9">
    <location>
        <begin position="164"/>
        <end position="236"/>
    </location>
</feature>
<evidence type="ECO:0000256" key="5">
    <source>
        <dbReference type="ARBA" id="ARBA00023187"/>
    </source>
</evidence>
<organism evidence="10">
    <name type="scientific">Paracentrotus lividus</name>
    <name type="common">Common sea urchin</name>
    <dbReference type="NCBI Taxonomy" id="7656"/>
    <lineage>
        <taxon>Eukaryota</taxon>
        <taxon>Metazoa</taxon>
        <taxon>Echinodermata</taxon>
        <taxon>Eleutherozoa</taxon>
        <taxon>Echinozoa</taxon>
        <taxon>Echinoidea</taxon>
        <taxon>Euechinoidea</taxon>
        <taxon>Echinacea</taxon>
        <taxon>Camarodonta</taxon>
        <taxon>Echinidea</taxon>
        <taxon>Echinidae</taxon>
        <taxon>Paracentrotus</taxon>
    </lineage>
</organism>
<dbReference type="SUPFAM" id="SSF54791">
    <property type="entry name" value="Eukaryotic type KH-domain (KH-domain type I)"/>
    <property type="match status" value="3"/>
</dbReference>
<keyword evidence="5" id="KW-0508">mRNA splicing</keyword>
<keyword evidence="2" id="KW-0507">mRNA processing</keyword>
<feature type="domain" description="K Homology" evidence="9">
    <location>
        <begin position="72"/>
        <end position="145"/>
    </location>
</feature>
<accession>Q1WDR2</accession>
<keyword evidence="3" id="KW-0677">Repeat</keyword>
<dbReference type="Pfam" id="PF00013">
    <property type="entry name" value="KH_1"/>
    <property type="match status" value="3"/>
</dbReference>
<sequence length="553" mass="56948">MATAEFATGPGTQSASHPLVPSIHSIVGQPIIDINGLNGDTCDSRKRPLEVESEAAMNTKRTNLGPGPVDDNKYILKMLIPSTAAGSIIGKGGQTIAQLQRDTGTNVKLSKANDFYPGTQERVALLTGPVESLNNVAVFVLEKIKESPQLGVKAGAETITSPERARQVKIVVPNSTAGLIIGKGGAMIKSIMEQSGSRVQISQKSDGITLSERVITISGEPENNRKAMSFIVNKIQEDPQSGSCNNLSYATITGPVANANPTGSPFAEGVSPSVASNLAAAAAAAAAMGKPQAPVAGQTLSATPALPHPIGGGLTIPSMMISSRLPTNPTPVHSQADTSILSNAMSNFAAYNYPGLSSISNFQGSLGAATSPLLGATAQIQPSPQMFSSGLLGSYQVATTMSPSSKTSPSPTSTADSPYSTNGSTMGITIPSAPETIVPGLPMMPLGATVAGFPSLGGGITMAADPQKESILESEVPETLVGAILGKGGKTLVEFQNLTGAKIQISKKNEYVPGTRNRRVTITGPVTAAQNAHFLIMQRLAQEEQNRALKGTT</sequence>
<feature type="region of interest" description="Disordered" evidence="8">
    <location>
        <begin position="400"/>
        <end position="422"/>
    </location>
</feature>
<evidence type="ECO:0000256" key="7">
    <source>
        <dbReference type="PROSITE-ProRule" id="PRU00117"/>
    </source>
</evidence>
<dbReference type="InterPro" id="IPR004088">
    <property type="entry name" value="KH_dom_type_1"/>
</dbReference>
<dbReference type="InterPro" id="IPR036612">
    <property type="entry name" value="KH_dom_type_1_sf"/>
</dbReference>
<evidence type="ECO:0000256" key="6">
    <source>
        <dbReference type="ARBA" id="ARBA00023242"/>
    </source>
</evidence>
<dbReference type="InterPro" id="IPR047274">
    <property type="entry name" value="KH-I_NOVA_rpt3"/>
</dbReference>
<dbReference type="SMART" id="SM00322">
    <property type="entry name" value="KH"/>
    <property type="match status" value="3"/>
</dbReference>
<evidence type="ECO:0000259" key="9">
    <source>
        <dbReference type="SMART" id="SM00322"/>
    </source>
</evidence>
<evidence type="ECO:0000256" key="4">
    <source>
        <dbReference type="ARBA" id="ARBA00022884"/>
    </source>
</evidence>
<evidence type="ECO:0000256" key="1">
    <source>
        <dbReference type="ARBA" id="ARBA00004123"/>
    </source>
</evidence>
<dbReference type="GO" id="GO:0003723">
    <property type="term" value="F:RNA binding"/>
    <property type="evidence" value="ECO:0007669"/>
    <property type="project" value="UniProtKB-UniRule"/>
</dbReference>
<evidence type="ECO:0000256" key="3">
    <source>
        <dbReference type="ARBA" id="ARBA00022737"/>
    </source>
</evidence>
<dbReference type="InterPro" id="IPR047275">
    <property type="entry name" value="KH-I_NOVA_rpt1"/>
</dbReference>
<keyword evidence="4 7" id="KW-0694">RNA-binding</keyword>
<dbReference type="GO" id="GO:0005634">
    <property type="term" value="C:nucleus"/>
    <property type="evidence" value="ECO:0007669"/>
    <property type="project" value="UniProtKB-SubCell"/>
</dbReference>
<dbReference type="InterPro" id="IPR047276">
    <property type="entry name" value="KH-I_NOVA_rpt2"/>
</dbReference>
<dbReference type="CDD" id="cd22436">
    <property type="entry name" value="KH-I_NOVA_rpt2"/>
    <property type="match status" value="1"/>
</dbReference>
<evidence type="ECO:0000313" key="10">
    <source>
        <dbReference type="EMBL" id="ABC86135.1"/>
    </source>
</evidence>
<dbReference type="FunFam" id="3.30.1370.10:FF:000022">
    <property type="entry name" value="RNA-binding protein Nova-1 isoform 1"/>
    <property type="match status" value="1"/>
</dbReference>
<dbReference type="EMBL" id="DQ355835">
    <property type="protein sequence ID" value="ABC86135.1"/>
    <property type="molecule type" value="mRNA"/>
</dbReference>
<dbReference type="AlphaFoldDB" id="Q1WDR2"/>
<reference evidence="10" key="1">
    <citation type="journal article" date="2006" name="Gene Expr. Patterns">
        <title>Expression pattern of three putative RNA-binding proteins during early development of the sea urchin Paracentrotus lividus.</title>
        <authorList>
            <person name="Rottinger E."/>
            <person name="Besnardeau L."/>
            <person name="Lepage T."/>
        </authorList>
    </citation>
    <scope>NUCLEOTIDE SEQUENCE</scope>
</reference>
<comment type="subcellular location">
    <subcellularLocation>
        <location evidence="1">Nucleus</location>
    </subcellularLocation>
</comment>
<feature type="compositionally biased region" description="Low complexity" evidence="8">
    <location>
        <begin position="400"/>
        <end position="421"/>
    </location>
</feature>
<protein>
    <submittedName>
        <fullName evidence="10">Nova</fullName>
    </submittedName>
</protein>
<dbReference type="InterPro" id="IPR004087">
    <property type="entry name" value="KH_dom"/>
</dbReference>
<dbReference type="PROSITE" id="PS50084">
    <property type="entry name" value="KH_TYPE_1"/>
    <property type="match status" value="3"/>
</dbReference>
<evidence type="ECO:0000256" key="2">
    <source>
        <dbReference type="ARBA" id="ARBA00022664"/>
    </source>
</evidence>
<dbReference type="CDD" id="cd09031">
    <property type="entry name" value="KH-I_NOVA_rpt3"/>
    <property type="match status" value="1"/>
</dbReference>
<proteinExistence type="evidence at transcript level"/>
<dbReference type="GO" id="GO:0008380">
    <property type="term" value="P:RNA splicing"/>
    <property type="evidence" value="ECO:0007669"/>
    <property type="project" value="UniProtKB-KW"/>
</dbReference>
<dbReference type="GO" id="GO:0006397">
    <property type="term" value="P:mRNA processing"/>
    <property type="evidence" value="ECO:0007669"/>
    <property type="project" value="UniProtKB-KW"/>
</dbReference>
<evidence type="ECO:0000256" key="8">
    <source>
        <dbReference type="SAM" id="MobiDB-lite"/>
    </source>
</evidence>
<keyword evidence="6" id="KW-0539">Nucleus</keyword>
<dbReference type="Gene3D" id="3.30.1370.10">
    <property type="entry name" value="K Homology domain, type 1"/>
    <property type="match status" value="3"/>
</dbReference>
<name>Q1WDR2_PARLI</name>
<feature type="domain" description="K Homology" evidence="9">
    <location>
        <begin position="468"/>
        <end position="541"/>
    </location>
</feature>